<evidence type="ECO:0000313" key="1">
    <source>
        <dbReference type="EMBL" id="NDV33531.1"/>
    </source>
</evidence>
<name>A0A6B2L9C2_9EUKA</name>
<organism evidence="1">
    <name type="scientific">Arcella intermedia</name>
    <dbReference type="NCBI Taxonomy" id="1963864"/>
    <lineage>
        <taxon>Eukaryota</taxon>
        <taxon>Amoebozoa</taxon>
        <taxon>Tubulinea</taxon>
        <taxon>Elardia</taxon>
        <taxon>Arcellinida</taxon>
        <taxon>Sphaerothecina</taxon>
        <taxon>Arcellidae</taxon>
        <taxon>Arcella</taxon>
    </lineage>
</organism>
<dbReference type="AlphaFoldDB" id="A0A6B2L9C2"/>
<dbReference type="EMBL" id="GIBP01004562">
    <property type="protein sequence ID" value="NDV33531.1"/>
    <property type="molecule type" value="Transcribed_RNA"/>
</dbReference>
<sequence>MDFVEKDGRLLYLYHSHITLLIESYNSFRWSKFRFLQVPLNYWDDKGNHKEVFDYIALKMMILRYEDWYYLDPVEMNVGNSIFYNVYGGSLPKALNEIYNIYRWAPWRFNRSTKFVLNNEDQLQMLLDKISFDLQLTREEDWYRVSWDVISLFEGGTQSIKNYGGLYKILKEYYPDVQWKEEYLLGSAGTEKGLIFNAVKKASQRWLYGLVKQIYMDMEVVEEYQHPELCFPEGGRITLDVYVPHIKVGFEYQGHQHYHDSKFYGASEVRKARDLKKKNVCQQNGITLIHVPYWWKKTPQSLHLLQQALLNLPPPQNIPTSTSSDPSLPS</sequence>
<proteinExistence type="predicted"/>
<accession>A0A6B2L9C2</accession>
<protein>
    <submittedName>
        <fullName evidence="1">Uncharacterized protein</fullName>
    </submittedName>
</protein>
<dbReference type="Gene3D" id="3.40.960.10">
    <property type="entry name" value="VSR Endonuclease"/>
    <property type="match status" value="1"/>
</dbReference>
<reference evidence="1" key="1">
    <citation type="journal article" date="2020" name="J. Eukaryot. Microbiol.">
        <title>De novo Sequencing, Assembly and Annotation of the Transcriptome for the Free-Living Testate Amoeba Arcella intermedia.</title>
        <authorList>
            <person name="Ribeiro G.M."/>
            <person name="Porfirio-Sousa A.L."/>
            <person name="Maurer-Alcala X.X."/>
            <person name="Katz L.A."/>
            <person name="Lahr D.J.G."/>
        </authorList>
    </citation>
    <scope>NUCLEOTIDE SEQUENCE</scope>
</reference>